<accession>A0A059A4Z7</accession>
<evidence type="ECO:0000256" key="1">
    <source>
        <dbReference type="SAM" id="MobiDB-lite"/>
    </source>
</evidence>
<dbReference type="EMBL" id="KK198763">
    <property type="protein sequence ID" value="KCW48751.1"/>
    <property type="molecule type" value="Genomic_DNA"/>
</dbReference>
<name>A0A059A4Z7_EUCGR</name>
<feature type="region of interest" description="Disordered" evidence="1">
    <location>
        <begin position="72"/>
        <end position="91"/>
    </location>
</feature>
<gene>
    <name evidence="2" type="ORF">EUGRSUZ_K02391</name>
</gene>
<protein>
    <submittedName>
        <fullName evidence="2">Uncharacterized protein</fullName>
    </submittedName>
</protein>
<evidence type="ECO:0000313" key="2">
    <source>
        <dbReference type="EMBL" id="KCW48751.1"/>
    </source>
</evidence>
<reference evidence="2" key="1">
    <citation type="submission" date="2013-07" db="EMBL/GenBank/DDBJ databases">
        <title>The genome of Eucalyptus grandis.</title>
        <authorList>
            <person name="Schmutz J."/>
            <person name="Hayes R."/>
            <person name="Myburg A."/>
            <person name="Tuskan G."/>
            <person name="Grattapaglia D."/>
            <person name="Rokhsar D.S."/>
        </authorList>
    </citation>
    <scope>NUCLEOTIDE SEQUENCE</scope>
    <source>
        <tissue evidence="2">Leaf extractions</tissue>
    </source>
</reference>
<organism evidence="2">
    <name type="scientific">Eucalyptus grandis</name>
    <name type="common">Flooded gum</name>
    <dbReference type="NCBI Taxonomy" id="71139"/>
    <lineage>
        <taxon>Eukaryota</taxon>
        <taxon>Viridiplantae</taxon>
        <taxon>Streptophyta</taxon>
        <taxon>Embryophyta</taxon>
        <taxon>Tracheophyta</taxon>
        <taxon>Spermatophyta</taxon>
        <taxon>Magnoliopsida</taxon>
        <taxon>eudicotyledons</taxon>
        <taxon>Gunneridae</taxon>
        <taxon>Pentapetalae</taxon>
        <taxon>rosids</taxon>
        <taxon>malvids</taxon>
        <taxon>Myrtales</taxon>
        <taxon>Myrtaceae</taxon>
        <taxon>Myrtoideae</taxon>
        <taxon>Eucalypteae</taxon>
        <taxon>Eucalyptus</taxon>
    </lineage>
</organism>
<dbReference type="eggNOG" id="ENOG502QQYD">
    <property type="taxonomic scope" value="Eukaryota"/>
</dbReference>
<proteinExistence type="predicted"/>
<dbReference type="AlphaFoldDB" id="A0A059A4Z7"/>
<dbReference type="Gramene" id="KCW48751">
    <property type="protein sequence ID" value="KCW48751"/>
    <property type="gene ID" value="EUGRSUZ_K02391"/>
</dbReference>
<dbReference type="InParanoid" id="A0A059A4Z7"/>
<sequence>MQAMEFPSEPDLPFSWIPELPDLPFSWTPKRSALRRFNALYRDRRSPLPTLLRDPASASALGGLLLGLGSSLSPRHSSPLDSPTLLPDPSSAPAGRWAGALCQGRRSPLAIWLPNPAFTSSPCSVVIVLSFLYNL</sequence>